<dbReference type="KEGG" id="glz:GLAREA_06463"/>
<dbReference type="Proteomes" id="UP000016922">
    <property type="component" value="Unassembled WGS sequence"/>
</dbReference>
<accession>S3D6Q0</accession>
<name>S3D6Q0_GLAL2</name>
<evidence type="ECO:0000313" key="2">
    <source>
        <dbReference type="EMBL" id="EPE33450.1"/>
    </source>
</evidence>
<dbReference type="GeneID" id="19465516"/>
<evidence type="ECO:0000313" key="3">
    <source>
        <dbReference type="Proteomes" id="UP000016922"/>
    </source>
</evidence>
<protein>
    <recommendedName>
        <fullName evidence="1">Heterokaryon incompatibility domain-containing protein</fullName>
    </recommendedName>
</protein>
<dbReference type="InterPro" id="IPR010730">
    <property type="entry name" value="HET"/>
</dbReference>
<dbReference type="AlphaFoldDB" id="S3D6Q0"/>
<proteinExistence type="predicted"/>
<dbReference type="PANTHER" id="PTHR24148:SF73">
    <property type="entry name" value="HET DOMAIN PROTEIN (AFU_ORTHOLOGUE AFUA_8G01020)"/>
    <property type="match status" value="1"/>
</dbReference>
<dbReference type="PANTHER" id="PTHR24148">
    <property type="entry name" value="ANKYRIN REPEAT DOMAIN-CONTAINING PROTEIN 39 HOMOLOG-RELATED"/>
    <property type="match status" value="1"/>
</dbReference>
<keyword evidence="3" id="KW-1185">Reference proteome</keyword>
<sequence>MNLSSALSPKIKSISSSIYNILVPEGQETAEAERGEQDALVAGLAIRQKPIDEPYQHDPISIDQIRLLVLFPLLQEEPYVSCNVITTNNGREGPPPPEYHALSYTWKYDGFDAREKPIQINGKWMTVGSNLWYALYQLSPSRGTRKLWVDAICIDQENVLERNDQVMQMGHIYSTAKNVIIWLGHEDGPTKRAFQTIEEFANPSCIAVLEPSENEVQKATSALSHFLDRQYWKRVWVIQEIVLAKSITIYSGYHMLQWSDLAKACRNRDGVGIPPEMAKQGLRLLQDSIAAFLERSRTEPETGRTLLNLLHACQDSHATDVRDMVYGLLGIANDSSFLEVDYKKSALELWQYLVKLQNNPPEGTNSYTFSGDKSTTMYFAQFLWDVLAISPHEIKSLPPSSPTLTLQGYWTDTIIQLGPLGSEIIAARRTTQVGNHHTYKDWRHELKISDPNWNLSVLQSVHLPTIFHNTSPLLAEPNPVNSATISVSDLKFANAQPRPKEARPWNPRPHAKLTRNCHFKRHLDPTDHEKCWDIYRFVVTEGGQIGWSHDSVRPGDLVCRFKETDIALLLRSRGSGGDGKFDVVGRIMLLRKENEQVAVRKGSKKAFMLSVPDLQRETGVEVDLQLGIQTLAYLACFFRPTAEKD</sequence>
<dbReference type="OrthoDB" id="3600004at2759"/>
<organism evidence="2 3">
    <name type="scientific">Glarea lozoyensis (strain ATCC 20868 / MF5171)</name>
    <dbReference type="NCBI Taxonomy" id="1116229"/>
    <lineage>
        <taxon>Eukaryota</taxon>
        <taxon>Fungi</taxon>
        <taxon>Dikarya</taxon>
        <taxon>Ascomycota</taxon>
        <taxon>Pezizomycotina</taxon>
        <taxon>Leotiomycetes</taxon>
        <taxon>Helotiales</taxon>
        <taxon>Helotiaceae</taxon>
        <taxon>Glarea</taxon>
    </lineage>
</organism>
<dbReference type="EMBL" id="KE145358">
    <property type="protein sequence ID" value="EPE33450.1"/>
    <property type="molecule type" value="Genomic_DNA"/>
</dbReference>
<dbReference type="HOGENOM" id="CLU_004184_7_2_1"/>
<dbReference type="RefSeq" id="XP_008080067.1">
    <property type="nucleotide sequence ID" value="XM_008081876.1"/>
</dbReference>
<evidence type="ECO:0000259" key="1">
    <source>
        <dbReference type="Pfam" id="PF06985"/>
    </source>
</evidence>
<reference evidence="2 3" key="1">
    <citation type="journal article" date="2013" name="BMC Genomics">
        <title>Genomics-driven discovery of the pneumocandin biosynthetic gene cluster in the fungus Glarea lozoyensis.</title>
        <authorList>
            <person name="Chen L."/>
            <person name="Yue Q."/>
            <person name="Zhang X."/>
            <person name="Xiang M."/>
            <person name="Wang C."/>
            <person name="Li S."/>
            <person name="Che Y."/>
            <person name="Ortiz-Lopez F.J."/>
            <person name="Bills G.F."/>
            <person name="Liu X."/>
            <person name="An Z."/>
        </authorList>
    </citation>
    <scope>NUCLEOTIDE SEQUENCE [LARGE SCALE GENOMIC DNA]</scope>
    <source>
        <strain evidence="3">ATCC 20868 / MF5171</strain>
    </source>
</reference>
<dbReference type="Pfam" id="PF06985">
    <property type="entry name" value="HET"/>
    <property type="match status" value="1"/>
</dbReference>
<dbReference type="InterPro" id="IPR052895">
    <property type="entry name" value="HetReg/Transcr_Mod"/>
</dbReference>
<gene>
    <name evidence="2" type="ORF">GLAREA_06463</name>
</gene>
<feature type="domain" description="Heterokaryon incompatibility" evidence="1">
    <location>
        <begin position="99"/>
        <end position="240"/>
    </location>
</feature>